<dbReference type="RefSeq" id="XP_003400142.2">
    <property type="nucleotide sequence ID" value="XM_003400094.4"/>
</dbReference>
<evidence type="ECO:0000313" key="4">
    <source>
        <dbReference type="RefSeq" id="XP_003400142.2"/>
    </source>
</evidence>
<feature type="region of interest" description="Disordered" evidence="2">
    <location>
        <begin position="760"/>
        <end position="804"/>
    </location>
</feature>
<dbReference type="GO" id="GO:0051382">
    <property type="term" value="P:kinetochore assembly"/>
    <property type="evidence" value="ECO:0007669"/>
    <property type="project" value="TreeGrafter"/>
</dbReference>
<dbReference type="AlphaFoldDB" id="A0A9B0C285"/>
<dbReference type="InterPro" id="IPR005026">
    <property type="entry name" value="SAPAP"/>
</dbReference>
<dbReference type="GO" id="GO:0005737">
    <property type="term" value="C:cytoplasm"/>
    <property type="evidence" value="ECO:0007669"/>
    <property type="project" value="TreeGrafter"/>
</dbReference>
<feature type="region of interest" description="Disordered" evidence="2">
    <location>
        <begin position="133"/>
        <end position="156"/>
    </location>
</feature>
<evidence type="ECO:0000256" key="2">
    <source>
        <dbReference type="SAM" id="MobiDB-lite"/>
    </source>
</evidence>
<feature type="compositionally biased region" description="Basic and acidic residues" evidence="2">
    <location>
        <begin position="782"/>
        <end position="793"/>
    </location>
</feature>
<gene>
    <name evidence="4" type="primary">LOC100649269</name>
</gene>
<feature type="compositionally biased region" description="Basic residues" evidence="2">
    <location>
        <begin position="860"/>
        <end position="869"/>
    </location>
</feature>
<organism evidence="3 4">
    <name type="scientific">Bombus terrestris</name>
    <name type="common">Buff-tailed bumblebee</name>
    <name type="synonym">Apis terrestris</name>
    <dbReference type="NCBI Taxonomy" id="30195"/>
    <lineage>
        <taxon>Eukaryota</taxon>
        <taxon>Metazoa</taxon>
        <taxon>Ecdysozoa</taxon>
        <taxon>Arthropoda</taxon>
        <taxon>Hexapoda</taxon>
        <taxon>Insecta</taxon>
        <taxon>Pterygota</taxon>
        <taxon>Neoptera</taxon>
        <taxon>Endopterygota</taxon>
        <taxon>Hymenoptera</taxon>
        <taxon>Apocrita</taxon>
        <taxon>Aculeata</taxon>
        <taxon>Apoidea</taxon>
        <taxon>Anthophila</taxon>
        <taxon>Apidae</taxon>
        <taxon>Bombus</taxon>
        <taxon>Bombus</taxon>
    </lineage>
</organism>
<protein>
    <submittedName>
        <fullName evidence="4">Disks large-associated protein 5</fullName>
    </submittedName>
</protein>
<dbReference type="Pfam" id="PF03359">
    <property type="entry name" value="GKAP"/>
    <property type="match status" value="1"/>
</dbReference>
<dbReference type="GO" id="GO:0007052">
    <property type="term" value="P:mitotic spindle organization"/>
    <property type="evidence" value="ECO:0007669"/>
    <property type="project" value="TreeGrafter"/>
</dbReference>
<keyword evidence="3" id="KW-1185">Reference proteome</keyword>
<dbReference type="GO" id="GO:0023052">
    <property type="term" value="P:signaling"/>
    <property type="evidence" value="ECO:0007669"/>
    <property type="project" value="InterPro"/>
</dbReference>
<dbReference type="Proteomes" id="UP000835206">
    <property type="component" value="Chromosome 13"/>
</dbReference>
<reference evidence="4" key="1">
    <citation type="submission" date="2025-08" db="UniProtKB">
        <authorList>
            <consortium name="RefSeq"/>
        </authorList>
    </citation>
    <scope>IDENTIFICATION</scope>
</reference>
<dbReference type="GO" id="GO:0005634">
    <property type="term" value="C:nucleus"/>
    <property type="evidence" value="ECO:0007669"/>
    <property type="project" value="TreeGrafter"/>
</dbReference>
<feature type="region of interest" description="Disordered" evidence="2">
    <location>
        <begin position="294"/>
        <end position="318"/>
    </location>
</feature>
<dbReference type="GO" id="GO:0008017">
    <property type="term" value="F:microtubule binding"/>
    <property type="evidence" value="ECO:0007669"/>
    <property type="project" value="TreeGrafter"/>
</dbReference>
<feature type="region of interest" description="Disordered" evidence="2">
    <location>
        <begin position="831"/>
        <end position="897"/>
    </location>
</feature>
<dbReference type="GO" id="GO:0031616">
    <property type="term" value="C:spindle pole centrosome"/>
    <property type="evidence" value="ECO:0007669"/>
    <property type="project" value="TreeGrafter"/>
</dbReference>
<name>A0A9B0C285_BOMTE</name>
<feature type="compositionally biased region" description="Basic residues" evidence="2">
    <location>
        <begin position="888"/>
        <end position="897"/>
    </location>
</feature>
<dbReference type="PANTHER" id="PTHR12353:SF1">
    <property type="entry name" value="DISKS LARGE-ASSOCIATED PROTEIN 5"/>
    <property type="match status" value="1"/>
</dbReference>
<comment type="similarity">
    <text evidence="1">Belongs to the SAPAP family.</text>
</comment>
<proteinExistence type="inferred from homology"/>
<dbReference type="GO" id="GO:0051642">
    <property type="term" value="P:centrosome localization"/>
    <property type="evidence" value="ECO:0007669"/>
    <property type="project" value="TreeGrafter"/>
</dbReference>
<dbReference type="OrthoDB" id="10023951at2759"/>
<dbReference type="GO" id="GO:0007346">
    <property type="term" value="P:regulation of mitotic cell cycle"/>
    <property type="evidence" value="ECO:0007669"/>
    <property type="project" value="TreeGrafter"/>
</dbReference>
<dbReference type="GeneID" id="100649269"/>
<accession>A0A9B0C285</accession>
<dbReference type="GO" id="GO:0007059">
    <property type="term" value="P:chromosome segregation"/>
    <property type="evidence" value="ECO:0007669"/>
    <property type="project" value="TreeGrafter"/>
</dbReference>
<evidence type="ECO:0000313" key="3">
    <source>
        <dbReference type="Proteomes" id="UP000835206"/>
    </source>
</evidence>
<evidence type="ECO:0000256" key="1">
    <source>
        <dbReference type="ARBA" id="ARBA00008839"/>
    </source>
</evidence>
<sequence length="897" mass="102591">MLKKYKACNAGNTEKNRIIRAERYKESRKSYRAKTFNENRNLSNTAINIQDEKTQTDPAVEDRLRRLEKWKAEREKRKKVEQRTKKRPFIVGVVHHKIYSPITTATPVNTLTTTSKSLPKRITRATEKRLMNKANEKKNAENSSKNLNVPNKDHKNHKKEVQSFAPEGHKFKAPPGLPKMPLFGKVVVQSMSPARLSQLLSSPSKMTRASIKNHSTEFIEEKDHLSMADTKDSSVESISLKLSISDKETSNDNEIHNNNSITAGASSLDNNMSTTIWSSSPCEPAFFSPHIVSSRGKSNARKEQQLRRGFSLTRSSDNDIPTKDTVMKNLNISIEEEERTAQYFHFLLNKEINRLNELCEKWAEIKTEPDTTDDGQYEINQAIGQTNLLISKKFERFRRLVSDCETGKGEMLVTCKDLQGFWDMMYIEVKNCDVRFEKLEKLRAHAWKEEELFAQRPVAKKKIVKKKVVSTKPSSVRAFLAKKKMKLRNSGDAKELKSRSINSGENEIISARGDKRLSLLQKVQSSETPKIAKSPLTVIKISQMCKTPKIQLDDSISYINSNRTPGKSILKQQKNLSEIESTVKSANKINFNDHIILNEVSIDEETQTKMDLAVALSRIDSFDSTEMKINAEKKLYFDDSNSDRDDCDDEDKIKKSLGSRNSANRNIHKIPIISIEKATPLQEANKSCNTPFRKITRQNAVDEDESVLNGTFTLNKTNEETSDDIDLSTLNDKLKKYSISSNEETNEQIDNVRILRNRIVTSTETPTPRRRSSRKVSVNIQETEHKENETPIDRRRRKSRFKLNSSNNEKTNIELLCYSCNDICLDKSSDKRRSTKSVKFSGIEKECSRTNKPTQPVTPHVKKSKRKSRSMSMETSSLGTEEKPPQRISRRSQNKKL</sequence>
<dbReference type="PANTHER" id="PTHR12353">
    <property type="entry name" value="DISKS LARGE-ASSOCIATED PROTEIN DAP SAP90/PSD-95-ASSOCIATED PROTEIN"/>
    <property type="match status" value="1"/>
</dbReference>
<dbReference type="KEGG" id="bter:100649269"/>